<evidence type="ECO:0000259" key="6">
    <source>
        <dbReference type="PROSITE" id="PS50076"/>
    </source>
</evidence>
<dbReference type="InterPro" id="IPR001623">
    <property type="entry name" value="DnaJ_domain"/>
</dbReference>
<dbReference type="PANTHER" id="PTHR44313:SF1">
    <property type="entry name" value="DNAJ HOMOLOG SUBFAMILY C MEMBER 17"/>
    <property type="match status" value="1"/>
</dbReference>
<dbReference type="SUPFAM" id="SSF46565">
    <property type="entry name" value="Chaperone J-domain"/>
    <property type="match status" value="1"/>
</dbReference>
<dbReference type="AlphaFoldDB" id="A0A1J5PD47"/>
<evidence type="ECO:0000256" key="2">
    <source>
        <dbReference type="ARBA" id="ARBA00022490"/>
    </source>
</evidence>
<feature type="region of interest" description="Disordered" evidence="4">
    <location>
        <begin position="225"/>
        <end position="275"/>
    </location>
</feature>
<dbReference type="PROSITE" id="PS00636">
    <property type="entry name" value="DNAJ_1"/>
    <property type="match status" value="1"/>
</dbReference>
<evidence type="ECO:0000256" key="1">
    <source>
        <dbReference type="ARBA" id="ARBA00004496"/>
    </source>
</evidence>
<reference evidence="7" key="1">
    <citation type="submission" date="2016-10" db="EMBL/GenBank/DDBJ databases">
        <title>Sequence of Gallionella enrichment culture.</title>
        <authorList>
            <person name="Poehlein A."/>
            <person name="Muehling M."/>
            <person name="Daniel R."/>
        </authorList>
    </citation>
    <scope>NUCLEOTIDE SEQUENCE</scope>
</reference>
<dbReference type="SUPFAM" id="SSF48452">
    <property type="entry name" value="TPR-like"/>
    <property type="match status" value="1"/>
</dbReference>
<dbReference type="GO" id="GO:0005737">
    <property type="term" value="C:cytoplasm"/>
    <property type="evidence" value="ECO:0007669"/>
    <property type="project" value="UniProtKB-SubCell"/>
</dbReference>
<dbReference type="Pfam" id="PF00226">
    <property type="entry name" value="DnaJ"/>
    <property type="match status" value="1"/>
</dbReference>
<dbReference type="InterPro" id="IPR052094">
    <property type="entry name" value="Pre-mRNA-splicing_ERAD"/>
</dbReference>
<dbReference type="EMBL" id="MLJW01007334">
    <property type="protein sequence ID" value="OIQ65428.1"/>
    <property type="molecule type" value="Genomic_DNA"/>
</dbReference>
<evidence type="ECO:0000256" key="5">
    <source>
        <dbReference type="SAM" id="Phobius"/>
    </source>
</evidence>
<dbReference type="PROSITE" id="PS50076">
    <property type="entry name" value="DNAJ_2"/>
    <property type="match status" value="1"/>
</dbReference>
<proteinExistence type="predicted"/>
<keyword evidence="5" id="KW-0472">Membrane</keyword>
<dbReference type="GO" id="GO:0005681">
    <property type="term" value="C:spliceosomal complex"/>
    <property type="evidence" value="ECO:0007669"/>
    <property type="project" value="TreeGrafter"/>
</dbReference>
<dbReference type="InterPro" id="IPR018253">
    <property type="entry name" value="DnaJ_domain_CS"/>
</dbReference>
<keyword evidence="3" id="KW-0143">Chaperone</keyword>
<accession>A0A1J5PD47</accession>
<dbReference type="SMART" id="SM00271">
    <property type="entry name" value="DnaJ"/>
    <property type="match status" value="1"/>
</dbReference>
<dbReference type="GO" id="GO:0000390">
    <property type="term" value="P:spliceosomal complex disassembly"/>
    <property type="evidence" value="ECO:0007669"/>
    <property type="project" value="TreeGrafter"/>
</dbReference>
<evidence type="ECO:0000256" key="3">
    <source>
        <dbReference type="ARBA" id="ARBA00023186"/>
    </source>
</evidence>
<dbReference type="InterPro" id="IPR036869">
    <property type="entry name" value="J_dom_sf"/>
</dbReference>
<gene>
    <name evidence="7" type="primary">cbpA_12</name>
    <name evidence="7" type="ORF">GALL_530130</name>
</gene>
<keyword evidence="7" id="KW-0238">DNA-binding</keyword>
<evidence type="ECO:0000313" key="7">
    <source>
        <dbReference type="EMBL" id="OIQ65428.1"/>
    </source>
</evidence>
<feature type="transmembrane region" description="Helical" evidence="5">
    <location>
        <begin position="90"/>
        <end position="111"/>
    </location>
</feature>
<feature type="domain" description="J" evidence="6">
    <location>
        <begin position="3"/>
        <end position="68"/>
    </location>
</feature>
<dbReference type="PANTHER" id="PTHR44313">
    <property type="entry name" value="DNAJ HOMOLOG SUBFAMILY C MEMBER 17"/>
    <property type="match status" value="1"/>
</dbReference>
<evidence type="ECO:0000256" key="4">
    <source>
        <dbReference type="SAM" id="MobiDB-lite"/>
    </source>
</evidence>
<dbReference type="GO" id="GO:0003677">
    <property type="term" value="F:DNA binding"/>
    <property type="evidence" value="ECO:0007669"/>
    <property type="project" value="UniProtKB-KW"/>
</dbReference>
<keyword evidence="5" id="KW-1133">Transmembrane helix</keyword>
<dbReference type="PRINTS" id="PR00625">
    <property type="entry name" value="JDOMAIN"/>
</dbReference>
<keyword evidence="5" id="KW-0812">Transmembrane</keyword>
<dbReference type="CDD" id="cd06257">
    <property type="entry name" value="DnaJ"/>
    <property type="match status" value="1"/>
</dbReference>
<dbReference type="Gene3D" id="1.10.287.110">
    <property type="entry name" value="DnaJ domain"/>
    <property type="match status" value="1"/>
</dbReference>
<keyword evidence="2" id="KW-0963">Cytoplasm</keyword>
<comment type="subcellular location">
    <subcellularLocation>
        <location evidence="1">Cytoplasm</location>
    </subcellularLocation>
</comment>
<organism evidence="7">
    <name type="scientific">mine drainage metagenome</name>
    <dbReference type="NCBI Taxonomy" id="410659"/>
    <lineage>
        <taxon>unclassified sequences</taxon>
        <taxon>metagenomes</taxon>
        <taxon>ecological metagenomes</taxon>
    </lineage>
</organism>
<sequence>MNTLYDLLGALPGDDAEDLRAAFRRAVKGAHPDLRPGDPDAALKFRQIVRANEILCDAEQRAAYDHLLALARLEQRLPFARSIAARIHGLASGVIVSAGAGIVAVGCYFLVMQMSAASIAPANDAATAMHASPDIAAVRPAASPDPTSLGSFPAHQFGANDARFFQARGVFVYHDPNGAIANLDQATRLDPNFSTSYMDPGMVSYRPQQFDRAFADVEGAKHIEKEIRPKSMPTTARKPRPDQPGTAPSITSLFQRRTAAKNSPPEDRFASNTFQ</sequence>
<comment type="caution">
    <text evidence="7">The sequence shown here is derived from an EMBL/GenBank/DDBJ whole genome shotgun (WGS) entry which is preliminary data.</text>
</comment>
<protein>
    <submittedName>
        <fullName evidence="7">Curved DNA-binding protein</fullName>
    </submittedName>
</protein>
<dbReference type="InterPro" id="IPR011990">
    <property type="entry name" value="TPR-like_helical_dom_sf"/>
</dbReference>
<name>A0A1J5PD47_9ZZZZ</name>
<feature type="compositionally biased region" description="Polar residues" evidence="4">
    <location>
        <begin position="246"/>
        <end position="255"/>
    </location>
</feature>